<gene>
    <name evidence="1" type="ORF">J2X78_003627</name>
</gene>
<proteinExistence type="predicted"/>
<evidence type="ECO:0000313" key="1">
    <source>
        <dbReference type="EMBL" id="MDR6785053.1"/>
    </source>
</evidence>
<reference evidence="1" key="1">
    <citation type="submission" date="2023-07" db="EMBL/GenBank/DDBJ databases">
        <title>Sorghum-associated microbial communities from plants grown in Nebraska, USA.</title>
        <authorList>
            <person name="Schachtman D."/>
        </authorList>
    </citation>
    <scope>NUCLEOTIDE SEQUENCE</scope>
    <source>
        <strain evidence="1">2697</strain>
    </source>
</reference>
<name>A0ACC6L0A3_9SPHI</name>
<dbReference type="EMBL" id="JAVDTF010000003">
    <property type="protein sequence ID" value="MDR6785053.1"/>
    <property type="molecule type" value="Genomic_DNA"/>
</dbReference>
<comment type="caution">
    <text evidence="1">The sequence shown here is derived from an EMBL/GenBank/DDBJ whole genome shotgun (WGS) entry which is preliminary data.</text>
</comment>
<protein>
    <submittedName>
        <fullName evidence="1">Uncharacterized protein</fullName>
    </submittedName>
</protein>
<keyword evidence="2" id="KW-1185">Reference proteome</keyword>
<organism evidence="1 2">
    <name type="scientific">Pedobacter africanus</name>
    <dbReference type="NCBI Taxonomy" id="151894"/>
    <lineage>
        <taxon>Bacteria</taxon>
        <taxon>Pseudomonadati</taxon>
        <taxon>Bacteroidota</taxon>
        <taxon>Sphingobacteriia</taxon>
        <taxon>Sphingobacteriales</taxon>
        <taxon>Sphingobacteriaceae</taxon>
        <taxon>Pedobacter</taxon>
    </lineage>
</organism>
<evidence type="ECO:0000313" key="2">
    <source>
        <dbReference type="Proteomes" id="UP001246858"/>
    </source>
</evidence>
<dbReference type="Proteomes" id="UP001246858">
    <property type="component" value="Unassembled WGS sequence"/>
</dbReference>
<accession>A0ACC6L0A3</accession>
<sequence length="937" mass="107808">MKNLLNPKWLLIINILPVTLLFVVFFSNYNIIESLLTIETKILWSKFFWALAILTGFQLAYLIFSTVKKKTISVYYALIVLVLYSALIYCYTQYIGLLIPNNIPNWMISSDIIMYPGTFLMPTLAHALFILVVVFSKHATYADVWLNFLYGISTPLAAYIFAEIILPLWKKPEDNYGDHTLIIFFIAASIFFLFFICRGFYVLTTLQSKRLLKYNLYWKILIALLLPLLGLCIKNGVLSNSTGLGTSYFGNFTHPWFYIIAIINGLLICLPIFKRPDSRLLRFFGLMICFPYCIYFFLVFLPYLPLAIVAVVVIGIGFLMLSPLFLFILQTDELYKEYRYLSQSYSTVKITIGSLIALSIIPLTITVFNLRDKKILNEALSYVYSPDYSKNYTIDRISLFNTITAIKANKRPNLFTNENIPFITPYYNWLVLDNMILSDEKISVLEQVFFGEKKEDPAIEQDNSIGKVWPSKIKVKSKFNQKQQYWISTLDLELTNPDSTNLVSYGTEFTLPEGCWIRDYYLHIGNRREPGILAEKKSALWVFSQIRNENRDPGILYYLTGNKIAFKVFPFAAKEIRKTGIEFIHKSPVTLNFAGHVLSLGKNDPNVIAKIETVDHATYIPATEKAKLKLVRRKPIYHFIIDISKNKATSIRSYMTRIKNLTSSHNLKTEDIRLNLTNAFYKEIPMDSDWDKQLNRNSFEGGFFLDGAIKKILVNSYKNNKAEFPVMIVLTDSLSEAFIQNDFADLKMTYPESPNFYELDMNHKLWIHNLHTNPKLRLTLSSTLPNALPVFAWPNAVQPDAYLPNDGQPSIVLMPRRNNTGLSVEKKSWLSGLNLQGMWIRNTINDNLPENPHLQLVKKSMQSGILSPSTSFLVVENQAQKMALLKKQEQILSGNKNLDPDEETQSMTEPNLYILIVLLLVIFGYRFVKSRHIPLKC</sequence>